<evidence type="ECO:0000313" key="2">
    <source>
        <dbReference type="Proteomes" id="UP000005436"/>
    </source>
</evidence>
<dbReference type="EMBL" id="CP003191">
    <property type="protein sequence ID" value="AEW20643.1"/>
    <property type="molecule type" value="Genomic_DNA"/>
</dbReference>
<proteinExistence type="predicted"/>
<protein>
    <submittedName>
        <fullName evidence="1">Uncharacterized protein</fullName>
    </submittedName>
</protein>
<keyword evidence="2" id="KW-1185">Reference proteome</keyword>
<dbReference type="KEGG" id="tfo:BFO_3219"/>
<dbReference type="HOGENOM" id="CLU_3277869_0_0_10"/>
<gene>
    <name evidence="1" type="ordered locus">BFO_3219</name>
</gene>
<accession>G8UI55</accession>
<name>G8UI55_TANFA</name>
<dbReference type="AlphaFoldDB" id="G8UI55"/>
<dbReference type="Proteomes" id="UP000005436">
    <property type="component" value="Chromosome"/>
</dbReference>
<organism evidence="1 2">
    <name type="scientific">Tannerella forsythia (strain ATCC 43037 / JCM 10827 / CCUG 21028 A / KCTC 5666 / FDC 338)</name>
    <name type="common">Bacteroides forsythus</name>
    <dbReference type="NCBI Taxonomy" id="203275"/>
    <lineage>
        <taxon>Bacteria</taxon>
        <taxon>Pseudomonadati</taxon>
        <taxon>Bacteroidota</taxon>
        <taxon>Bacteroidia</taxon>
        <taxon>Bacteroidales</taxon>
        <taxon>Tannerellaceae</taxon>
        <taxon>Tannerella</taxon>
    </lineage>
</organism>
<sequence>MLSERTELIRLHSVISDRSVISDTCLCKQQNIMFTKNVFYS</sequence>
<evidence type="ECO:0000313" key="1">
    <source>
        <dbReference type="EMBL" id="AEW20643.1"/>
    </source>
</evidence>
<reference evidence="2" key="1">
    <citation type="submission" date="2011-12" db="EMBL/GenBank/DDBJ databases">
        <title>Complete sequence of Tannerella forsythia ATCC 43037.</title>
        <authorList>
            <person name="Dewhirst F."/>
            <person name="Tanner A."/>
            <person name="Izard J."/>
            <person name="Brinkac L."/>
            <person name="Durkin A.S."/>
            <person name="Hostetler J."/>
            <person name="Shetty J."/>
            <person name="Torralba M."/>
            <person name="Gill S."/>
            <person name="Nelson K."/>
        </authorList>
    </citation>
    <scope>NUCLEOTIDE SEQUENCE [LARGE SCALE GENOMIC DNA]</scope>
    <source>
        <strain evidence="2">ATCC 43037 / JCM 10827 / CCUG 33226 / KCTC 5666 / FDC 338</strain>
    </source>
</reference>